<dbReference type="PANTHER" id="PTHR46115">
    <property type="entry name" value="THIOREDOXIN-LIKE PROTEIN 1"/>
    <property type="match status" value="1"/>
</dbReference>
<feature type="domain" description="Thioredoxin" evidence="5">
    <location>
        <begin position="1"/>
        <end position="110"/>
    </location>
</feature>
<dbReference type="PROSITE" id="PS51352">
    <property type="entry name" value="THIOREDOXIN_2"/>
    <property type="match status" value="1"/>
</dbReference>
<gene>
    <name evidence="6" type="ORF">MNEG_4339</name>
</gene>
<dbReference type="AlphaFoldDB" id="A0A0D2JYJ1"/>
<dbReference type="KEGG" id="mng:MNEG_4339"/>
<dbReference type="PIRSF" id="PIRSF000077">
    <property type="entry name" value="Thioredoxin"/>
    <property type="match status" value="1"/>
</dbReference>
<dbReference type="GeneID" id="25737217"/>
<comment type="similarity">
    <text evidence="2">Belongs to the thioredoxin family.</text>
</comment>
<feature type="active site" description="Nucleophile" evidence="3">
    <location>
        <position position="39"/>
    </location>
</feature>
<feature type="disulfide bond" description="Redox-active" evidence="4">
    <location>
        <begin position="36"/>
        <end position="39"/>
    </location>
</feature>
<dbReference type="CDD" id="cd02947">
    <property type="entry name" value="TRX_family"/>
    <property type="match status" value="1"/>
</dbReference>
<feature type="active site" description="Nucleophile" evidence="3">
    <location>
        <position position="36"/>
    </location>
</feature>
<dbReference type="Proteomes" id="UP000054498">
    <property type="component" value="Unassembled WGS sequence"/>
</dbReference>
<keyword evidence="1 4" id="KW-1015">Disulfide bond</keyword>
<dbReference type="FunFam" id="3.40.30.10:FF:000245">
    <property type="entry name" value="Thioredoxin"/>
    <property type="match status" value="1"/>
</dbReference>
<dbReference type="InterPro" id="IPR013766">
    <property type="entry name" value="Thioredoxin_domain"/>
</dbReference>
<dbReference type="STRING" id="145388.A0A0D2JYJ1"/>
<evidence type="ECO:0000256" key="3">
    <source>
        <dbReference type="PIRSR" id="PIRSR000077-1"/>
    </source>
</evidence>
<dbReference type="InterPro" id="IPR005746">
    <property type="entry name" value="Thioredoxin"/>
</dbReference>
<accession>A0A0D2JYJ1</accession>
<protein>
    <recommendedName>
        <fullName evidence="2">Thioredoxin</fullName>
    </recommendedName>
</protein>
<feature type="site" description="Contributes to redox potential value" evidence="3">
    <location>
        <position position="38"/>
    </location>
</feature>
<reference evidence="6 7" key="1">
    <citation type="journal article" date="2013" name="BMC Genomics">
        <title>Reconstruction of the lipid metabolism for the microalga Monoraphidium neglectum from its genome sequence reveals characteristics suitable for biofuel production.</title>
        <authorList>
            <person name="Bogen C."/>
            <person name="Al-Dilaimi A."/>
            <person name="Albersmeier A."/>
            <person name="Wichmann J."/>
            <person name="Grundmann M."/>
            <person name="Rupp O."/>
            <person name="Lauersen K.J."/>
            <person name="Blifernez-Klassen O."/>
            <person name="Kalinowski J."/>
            <person name="Goesmann A."/>
            <person name="Mussgnug J.H."/>
            <person name="Kruse O."/>
        </authorList>
    </citation>
    <scope>NUCLEOTIDE SEQUENCE [LARGE SCALE GENOMIC DNA]</scope>
    <source>
        <strain evidence="6 7">SAG 48.87</strain>
    </source>
</reference>
<feature type="site" description="Contributes to redox potential value" evidence="3">
    <location>
        <position position="37"/>
    </location>
</feature>
<organism evidence="6 7">
    <name type="scientific">Monoraphidium neglectum</name>
    <dbReference type="NCBI Taxonomy" id="145388"/>
    <lineage>
        <taxon>Eukaryota</taxon>
        <taxon>Viridiplantae</taxon>
        <taxon>Chlorophyta</taxon>
        <taxon>core chlorophytes</taxon>
        <taxon>Chlorophyceae</taxon>
        <taxon>CS clade</taxon>
        <taxon>Sphaeropleales</taxon>
        <taxon>Selenastraceae</taxon>
        <taxon>Monoraphidium</taxon>
    </lineage>
</organism>
<evidence type="ECO:0000259" key="5">
    <source>
        <dbReference type="PROSITE" id="PS51352"/>
    </source>
</evidence>
<dbReference type="InterPro" id="IPR036249">
    <property type="entry name" value="Thioredoxin-like_sf"/>
</dbReference>
<dbReference type="PRINTS" id="PR00421">
    <property type="entry name" value="THIOREDOXIN"/>
</dbReference>
<dbReference type="InterPro" id="IPR017937">
    <property type="entry name" value="Thioredoxin_CS"/>
</dbReference>
<dbReference type="EMBL" id="KK100817">
    <property type="protein sequence ID" value="KIZ03618.1"/>
    <property type="molecule type" value="Genomic_DNA"/>
</dbReference>
<feature type="site" description="Deprotonates C-terminal active site Cys" evidence="3">
    <location>
        <position position="30"/>
    </location>
</feature>
<dbReference type="Gene3D" id="3.40.30.10">
    <property type="entry name" value="Glutaredoxin"/>
    <property type="match status" value="1"/>
</dbReference>
<proteinExistence type="inferred from homology"/>
<evidence type="ECO:0000313" key="7">
    <source>
        <dbReference type="Proteomes" id="UP000054498"/>
    </source>
</evidence>
<evidence type="ECO:0000256" key="4">
    <source>
        <dbReference type="PIRSR" id="PIRSR000077-4"/>
    </source>
</evidence>
<dbReference type="PROSITE" id="PS00194">
    <property type="entry name" value="THIOREDOXIN_1"/>
    <property type="match status" value="1"/>
</dbReference>
<keyword evidence="4" id="KW-0676">Redox-active center</keyword>
<dbReference type="Pfam" id="PF00085">
    <property type="entry name" value="Thioredoxin"/>
    <property type="match status" value="1"/>
</dbReference>
<keyword evidence="7" id="KW-1185">Reference proteome</keyword>
<dbReference type="SUPFAM" id="SSF52833">
    <property type="entry name" value="Thioredoxin-like"/>
    <property type="match status" value="1"/>
</dbReference>
<evidence type="ECO:0000256" key="1">
    <source>
        <dbReference type="ARBA" id="ARBA00023157"/>
    </source>
</evidence>
<dbReference type="RefSeq" id="XP_013902637.1">
    <property type="nucleotide sequence ID" value="XM_014047183.1"/>
</dbReference>
<name>A0A0D2JYJ1_9CHLO</name>
<dbReference type="GO" id="GO:0015035">
    <property type="term" value="F:protein-disulfide reductase activity"/>
    <property type="evidence" value="ECO:0007669"/>
    <property type="project" value="InterPro"/>
</dbReference>
<evidence type="ECO:0000256" key="2">
    <source>
        <dbReference type="PIRNR" id="PIRNR000077"/>
    </source>
</evidence>
<dbReference type="OrthoDB" id="2121326at2759"/>
<evidence type="ECO:0000313" key="6">
    <source>
        <dbReference type="EMBL" id="KIZ03618.1"/>
    </source>
</evidence>
<sequence length="112" mass="11938">MGGGNVIEVGSKAEWDKQLADAGDKAIIVDFTAVWCGPCQAIGPYFVQLSTQFEDLVFLKVDVDANSEVAGACGISAMPTFQVFKHRAKVDEFIGASKDKLLALCTKHSAKA</sequence>